<dbReference type="Proteomes" id="UP001652700">
    <property type="component" value="Unplaced"/>
</dbReference>
<evidence type="ECO:0000259" key="2">
    <source>
        <dbReference type="Pfam" id="PF13843"/>
    </source>
</evidence>
<dbReference type="RefSeq" id="XP_050516239.1">
    <property type="nucleotide sequence ID" value="XM_050660282.1"/>
</dbReference>
<reference evidence="3" key="1">
    <citation type="submission" date="2025-05" db="UniProtKB">
        <authorList>
            <consortium name="EnsemblMetazoa"/>
        </authorList>
    </citation>
    <scope>IDENTIFICATION</scope>
</reference>
<keyword evidence="4" id="KW-1185">Reference proteome</keyword>
<proteinExistence type="predicted"/>
<dbReference type="InterPro" id="IPR029526">
    <property type="entry name" value="PGBD"/>
</dbReference>
<dbReference type="PANTHER" id="PTHR47272:SF1">
    <property type="entry name" value="PIGGYBAC TRANSPOSABLE ELEMENT-DERIVED PROTEIN 3-LIKE"/>
    <property type="match status" value="1"/>
</dbReference>
<evidence type="ECO:0000313" key="4">
    <source>
        <dbReference type="Proteomes" id="UP001652700"/>
    </source>
</evidence>
<evidence type="ECO:0000256" key="1">
    <source>
        <dbReference type="SAM" id="MobiDB-lite"/>
    </source>
</evidence>
<dbReference type="GeneID" id="126891106"/>
<dbReference type="PANTHER" id="PTHR47272">
    <property type="entry name" value="DDE_TNP_1_7 DOMAIN-CONTAINING PROTEIN"/>
    <property type="match status" value="1"/>
</dbReference>
<dbReference type="Pfam" id="PF13843">
    <property type="entry name" value="DDE_Tnp_1_7"/>
    <property type="match status" value="1"/>
</dbReference>
<evidence type="ECO:0000313" key="3">
    <source>
        <dbReference type="EnsemblMetazoa" id="XP_050516239.1"/>
    </source>
</evidence>
<feature type="compositionally biased region" description="Acidic residues" evidence="1">
    <location>
        <begin position="53"/>
        <end position="87"/>
    </location>
</feature>
<dbReference type="EnsemblMetazoa" id="XM_050660282.1">
    <property type="protein sequence ID" value="XP_050516239.1"/>
    <property type="gene ID" value="LOC126891106"/>
</dbReference>
<sequence>MQKKNNDTVNKTGNKGFFSGTTRKVDLARLAAHPDEIYELLDEIDSDLKIELGDNDDDWVPSEEENLSVQDDEIEESDKSDESEDENASAVSSTVQNLQKSSMLNWGRTNPFKNENIPETILPDPTEVLTPWCYFEKYLGNSFFQLCAERTAQFYLQKHGRELKPKVTPEEIKKIFGIHAVMGCLKFPRIHLYWSSRFKLPVIADAIPRDRLYLLRVNLHIVDVCTVTEEIKKNNRLWRVQPMIDLVRSRCRELKKESEAEFSIDEQMIPFLGRCAFRQYVKNKLRPVGLKNFVLSKSDGTVLDFEIYQGTSTNLRNKELGLGPCGILVHA</sequence>
<feature type="domain" description="PiggyBac transposable element-derived protein" evidence="2">
    <location>
        <begin position="130"/>
        <end position="319"/>
    </location>
</feature>
<accession>A0ABM5L1D0</accession>
<protein>
    <recommendedName>
        <fullName evidence="2">PiggyBac transposable element-derived protein domain-containing protein</fullName>
    </recommendedName>
</protein>
<organism evidence="3 4">
    <name type="scientific">Diabrotica virgifera virgifera</name>
    <name type="common">western corn rootworm</name>
    <dbReference type="NCBI Taxonomy" id="50390"/>
    <lineage>
        <taxon>Eukaryota</taxon>
        <taxon>Metazoa</taxon>
        <taxon>Ecdysozoa</taxon>
        <taxon>Arthropoda</taxon>
        <taxon>Hexapoda</taxon>
        <taxon>Insecta</taxon>
        <taxon>Pterygota</taxon>
        <taxon>Neoptera</taxon>
        <taxon>Endopterygota</taxon>
        <taxon>Coleoptera</taxon>
        <taxon>Polyphaga</taxon>
        <taxon>Cucujiformia</taxon>
        <taxon>Chrysomeloidea</taxon>
        <taxon>Chrysomelidae</taxon>
        <taxon>Galerucinae</taxon>
        <taxon>Diabroticina</taxon>
        <taxon>Diabroticites</taxon>
        <taxon>Diabrotica</taxon>
    </lineage>
</organism>
<name>A0ABM5L1D0_DIAVI</name>
<feature type="region of interest" description="Disordered" evidence="1">
    <location>
        <begin position="51"/>
        <end position="96"/>
    </location>
</feature>